<evidence type="ECO:0000256" key="1">
    <source>
        <dbReference type="ARBA" id="ARBA00004613"/>
    </source>
</evidence>
<gene>
    <name evidence="10" type="ORF">KM029_26500</name>
</gene>
<dbReference type="PANTHER" id="PTHR38050">
    <property type="match status" value="1"/>
</dbReference>
<keyword evidence="11" id="KW-1185">Reference proteome</keyword>
<reference evidence="10 11" key="1">
    <citation type="submission" date="2021-05" db="EMBL/GenBank/DDBJ databases">
        <title>Comparative genomic studies on the polysaccharide-degrading batcterial strains of the Flammeovirga genus.</title>
        <authorList>
            <person name="Zewei F."/>
            <person name="Zheng Z."/>
            <person name="Yu L."/>
            <person name="Ruyue G."/>
            <person name="Yanhong M."/>
            <person name="Yuanyuan C."/>
            <person name="Jingyan G."/>
            <person name="Wenjun H."/>
        </authorList>
    </citation>
    <scope>NUCLEOTIDE SEQUENCE [LARGE SCALE GENOMIC DNA]</scope>
    <source>
        <strain evidence="10 11">YS10</strain>
        <plasmid evidence="10 11">p1</plasmid>
    </source>
</reference>
<sequence length="367" mass="40503">MKITILILSSILTLANVAFGQLDSIYDQGVYRTFIVHKPAGYSTSNKYPLVLNLHGLSSSASFQQAYTQFNNVADSLGFIVVYPNAESNSWTTIGNSDVDFLSNLVDSIRTEYSNNSCLFVTGFSQGGFMTYKFANNTPHAVTAIAVGSGNMSTALQNASSSAPKIPIMHFHGTDDNIVSYGGTTLISPVINTIQWWVDHNNCNTTPIITPMPDLNPTDNSTVEKYYYGNGENDTEVTFYKVIDGGHTWSGSTPIPTFGSTNQDINQSAIIGSFFADFCSIPLGISEENSNDSVNLYPNPFDNQLIIQLTPNKVYTLILYDNLLRQILKETFYGNSTINTDYIPNGIYFYEIRNTEKQLKTGKVIKN</sequence>
<dbReference type="EMBL" id="CP076130">
    <property type="protein sequence ID" value="QWG10527.1"/>
    <property type="molecule type" value="Genomic_DNA"/>
</dbReference>
<protein>
    <submittedName>
        <fullName evidence="10">T9SS type A sorting domain-containing protein</fullName>
    </submittedName>
</protein>
<dbReference type="PANTHER" id="PTHR38050:SF2">
    <property type="entry name" value="FERULOYL ESTERASE C-RELATED"/>
    <property type="match status" value="1"/>
</dbReference>
<dbReference type="RefSeq" id="WP_144077019.1">
    <property type="nucleotide sequence ID" value="NZ_CP076130.1"/>
</dbReference>
<geneLocation type="plasmid" evidence="10 11">
    <name>p1</name>
</geneLocation>
<dbReference type="InterPro" id="IPR029058">
    <property type="entry name" value="AB_hydrolase_fold"/>
</dbReference>
<evidence type="ECO:0000313" key="11">
    <source>
        <dbReference type="Proteomes" id="UP000682802"/>
    </source>
</evidence>
<dbReference type="NCBIfam" id="TIGR04183">
    <property type="entry name" value="Por_Secre_tail"/>
    <property type="match status" value="1"/>
</dbReference>
<keyword evidence="3" id="KW-0858">Xylan degradation</keyword>
<evidence type="ECO:0000313" key="10">
    <source>
        <dbReference type="EMBL" id="QWG10527.1"/>
    </source>
</evidence>
<evidence type="ECO:0000259" key="9">
    <source>
        <dbReference type="Pfam" id="PF02230"/>
    </source>
</evidence>
<dbReference type="Gene3D" id="3.40.50.1820">
    <property type="entry name" value="alpha/beta hydrolase"/>
    <property type="match status" value="1"/>
</dbReference>
<keyword evidence="4 8" id="KW-0732">Signal</keyword>
<proteinExistence type="predicted"/>
<dbReference type="Pfam" id="PF02230">
    <property type="entry name" value="Abhydrolase_2"/>
    <property type="match status" value="1"/>
</dbReference>
<evidence type="ECO:0000256" key="5">
    <source>
        <dbReference type="ARBA" id="ARBA00022801"/>
    </source>
</evidence>
<keyword evidence="6" id="KW-0119">Carbohydrate metabolism</keyword>
<feature type="domain" description="Phospholipase/carboxylesterase/thioesterase" evidence="9">
    <location>
        <begin position="102"/>
        <end position="194"/>
    </location>
</feature>
<feature type="signal peptide" evidence="8">
    <location>
        <begin position="1"/>
        <end position="20"/>
    </location>
</feature>
<evidence type="ECO:0000256" key="3">
    <source>
        <dbReference type="ARBA" id="ARBA00022651"/>
    </source>
</evidence>
<evidence type="ECO:0000256" key="2">
    <source>
        <dbReference type="ARBA" id="ARBA00022525"/>
    </source>
</evidence>
<keyword evidence="7" id="KW-0624">Polysaccharide degradation</keyword>
<feature type="chain" id="PRO_5045777116" evidence="8">
    <location>
        <begin position="21"/>
        <end position="367"/>
    </location>
</feature>
<keyword evidence="2" id="KW-0964">Secreted</keyword>
<keyword evidence="5" id="KW-0378">Hydrolase</keyword>
<keyword evidence="10" id="KW-0614">Plasmid</keyword>
<dbReference type="InterPro" id="IPR003140">
    <property type="entry name" value="PLipase/COase/thioEstase"/>
</dbReference>
<dbReference type="SUPFAM" id="SSF53474">
    <property type="entry name" value="alpha/beta-Hydrolases"/>
    <property type="match status" value="1"/>
</dbReference>
<dbReference type="InterPro" id="IPR043595">
    <property type="entry name" value="FaeB/C/D"/>
</dbReference>
<dbReference type="Proteomes" id="UP000682802">
    <property type="component" value="Plasmid p1"/>
</dbReference>
<evidence type="ECO:0000256" key="7">
    <source>
        <dbReference type="ARBA" id="ARBA00023326"/>
    </source>
</evidence>
<evidence type="ECO:0000256" key="8">
    <source>
        <dbReference type="SAM" id="SignalP"/>
    </source>
</evidence>
<name>A0ABX8H513_9BACT</name>
<evidence type="ECO:0000256" key="4">
    <source>
        <dbReference type="ARBA" id="ARBA00022729"/>
    </source>
</evidence>
<comment type="subcellular location">
    <subcellularLocation>
        <location evidence="1">Secreted</location>
    </subcellularLocation>
</comment>
<dbReference type="InterPro" id="IPR026444">
    <property type="entry name" value="Secre_tail"/>
</dbReference>
<accession>A0ABX8H513</accession>
<evidence type="ECO:0000256" key="6">
    <source>
        <dbReference type="ARBA" id="ARBA00023277"/>
    </source>
</evidence>
<organism evidence="10 11">
    <name type="scientific">Flammeovirga kamogawensis</name>
    <dbReference type="NCBI Taxonomy" id="373891"/>
    <lineage>
        <taxon>Bacteria</taxon>
        <taxon>Pseudomonadati</taxon>
        <taxon>Bacteroidota</taxon>
        <taxon>Cytophagia</taxon>
        <taxon>Cytophagales</taxon>
        <taxon>Flammeovirgaceae</taxon>
        <taxon>Flammeovirga</taxon>
    </lineage>
</organism>